<dbReference type="AlphaFoldDB" id="A0A934N365"/>
<keyword evidence="1" id="KW-0001">2Fe-2S</keyword>
<gene>
    <name evidence="6" type="ORF">I8J31_13235</name>
</gene>
<protein>
    <submittedName>
        <fullName evidence="6">Rieske (2Fe-2S) protein</fullName>
    </submittedName>
</protein>
<evidence type="ECO:0000256" key="3">
    <source>
        <dbReference type="ARBA" id="ARBA00023004"/>
    </source>
</evidence>
<dbReference type="PANTHER" id="PTHR40261:SF1">
    <property type="entry name" value="RIESKE DOMAIN-CONTAINING PROTEIN"/>
    <property type="match status" value="1"/>
</dbReference>
<dbReference type="CDD" id="cd03467">
    <property type="entry name" value="Rieske"/>
    <property type="match status" value="1"/>
</dbReference>
<keyword evidence="2" id="KW-0479">Metal-binding</keyword>
<dbReference type="Gene3D" id="2.102.10.10">
    <property type="entry name" value="Rieske [2Fe-2S] iron-sulphur domain"/>
    <property type="match status" value="1"/>
</dbReference>
<accession>A0A934N365</accession>
<comment type="caution">
    <text evidence="6">The sequence shown here is derived from an EMBL/GenBank/DDBJ whole genome shotgun (WGS) entry which is preliminary data.</text>
</comment>
<dbReference type="InterPro" id="IPR036922">
    <property type="entry name" value="Rieske_2Fe-2S_sf"/>
</dbReference>
<dbReference type="InterPro" id="IPR017941">
    <property type="entry name" value="Rieske_2Fe-2S"/>
</dbReference>
<evidence type="ECO:0000259" key="5">
    <source>
        <dbReference type="PROSITE" id="PS51296"/>
    </source>
</evidence>
<proteinExistence type="predicted"/>
<evidence type="ECO:0000256" key="4">
    <source>
        <dbReference type="ARBA" id="ARBA00023014"/>
    </source>
</evidence>
<keyword evidence="4" id="KW-0411">Iron-sulfur</keyword>
<keyword evidence="3" id="KW-0408">Iron</keyword>
<evidence type="ECO:0000313" key="7">
    <source>
        <dbReference type="Proteomes" id="UP000628710"/>
    </source>
</evidence>
<feature type="domain" description="Rieske" evidence="5">
    <location>
        <begin position="5"/>
        <end position="91"/>
    </location>
</feature>
<sequence>MTGTKVLCHVDDLEEGASKGFLENDAGHDLFFVVKKEGELYAWRNACPHVDGAPMAWRRDAYMDAKKIHVTCHAHGALFEAKTGLCIQGPCLGQSLEKVPVQISETGEVSVSLADIN</sequence>
<dbReference type="Proteomes" id="UP000628710">
    <property type="component" value="Unassembled WGS sequence"/>
</dbReference>
<dbReference type="EMBL" id="JAEMNX010000015">
    <property type="protein sequence ID" value="MBJ7538643.1"/>
    <property type="molecule type" value="Genomic_DNA"/>
</dbReference>
<name>A0A934N365_9GAMM</name>
<dbReference type="GO" id="GO:0046872">
    <property type="term" value="F:metal ion binding"/>
    <property type="evidence" value="ECO:0007669"/>
    <property type="project" value="UniProtKB-KW"/>
</dbReference>
<dbReference type="Pfam" id="PF00355">
    <property type="entry name" value="Rieske"/>
    <property type="match status" value="1"/>
</dbReference>
<organism evidence="6 7">
    <name type="scientific">Marinomonas transparens</name>
    <dbReference type="NCBI Taxonomy" id="2795388"/>
    <lineage>
        <taxon>Bacteria</taxon>
        <taxon>Pseudomonadati</taxon>
        <taxon>Pseudomonadota</taxon>
        <taxon>Gammaproteobacteria</taxon>
        <taxon>Oceanospirillales</taxon>
        <taxon>Oceanospirillaceae</taxon>
        <taxon>Marinomonas</taxon>
    </lineage>
</organism>
<evidence type="ECO:0000256" key="1">
    <source>
        <dbReference type="ARBA" id="ARBA00022714"/>
    </source>
</evidence>
<evidence type="ECO:0000313" key="6">
    <source>
        <dbReference type="EMBL" id="MBJ7538643.1"/>
    </source>
</evidence>
<reference evidence="6" key="1">
    <citation type="submission" date="2020-12" db="EMBL/GenBank/DDBJ databases">
        <title>Marinomonas arctica sp. nov., a psychrotolerant bacterium isolated from the Arctic.</title>
        <authorList>
            <person name="Zhang Y."/>
        </authorList>
    </citation>
    <scope>NUCLEOTIDE SEQUENCE</scope>
    <source>
        <strain evidence="6">C1424</strain>
    </source>
</reference>
<dbReference type="SUPFAM" id="SSF50022">
    <property type="entry name" value="ISP domain"/>
    <property type="match status" value="1"/>
</dbReference>
<dbReference type="PANTHER" id="PTHR40261">
    <property type="match status" value="1"/>
</dbReference>
<keyword evidence="7" id="KW-1185">Reference proteome</keyword>
<dbReference type="GO" id="GO:0051537">
    <property type="term" value="F:2 iron, 2 sulfur cluster binding"/>
    <property type="evidence" value="ECO:0007669"/>
    <property type="project" value="UniProtKB-KW"/>
</dbReference>
<dbReference type="PROSITE" id="PS51296">
    <property type="entry name" value="RIESKE"/>
    <property type="match status" value="1"/>
</dbReference>
<evidence type="ECO:0000256" key="2">
    <source>
        <dbReference type="ARBA" id="ARBA00022723"/>
    </source>
</evidence>